<evidence type="ECO:0000313" key="1">
    <source>
        <dbReference type="EMBL" id="MPL86823.1"/>
    </source>
</evidence>
<dbReference type="AlphaFoldDB" id="A0A644V7Q3"/>
<gene>
    <name evidence="1" type="ORF">SDC9_32810</name>
</gene>
<organism evidence="1">
    <name type="scientific">bioreactor metagenome</name>
    <dbReference type="NCBI Taxonomy" id="1076179"/>
    <lineage>
        <taxon>unclassified sequences</taxon>
        <taxon>metagenomes</taxon>
        <taxon>ecological metagenomes</taxon>
    </lineage>
</organism>
<dbReference type="Pfam" id="PF11185">
    <property type="entry name" value="DUF2971"/>
    <property type="match status" value="1"/>
</dbReference>
<name>A0A644V7Q3_9ZZZZ</name>
<comment type="caution">
    <text evidence="1">The sequence shown here is derived from an EMBL/GenBank/DDBJ whole genome shotgun (WGS) entry which is preliminary data.</text>
</comment>
<proteinExistence type="predicted"/>
<protein>
    <recommendedName>
        <fullName evidence="2">DUF2971 domain-containing protein</fullName>
    </recommendedName>
</protein>
<reference evidence="1" key="1">
    <citation type="submission" date="2019-08" db="EMBL/GenBank/DDBJ databases">
        <authorList>
            <person name="Kucharzyk K."/>
            <person name="Murdoch R.W."/>
            <person name="Higgins S."/>
            <person name="Loffler F."/>
        </authorList>
    </citation>
    <scope>NUCLEOTIDE SEQUENCE</scope>
</reference>
<dbReference type="InterPro" id="IPR021352">
    <property type="entry name" value="DUF2971"/>
</dbReference>
<evidence type="ECO:0008006" key="2">
    <source>
        <dbReference type="Google" id="ProtNLM"/>
    </source>
</evidence>
<accession>A0A644V7Q3</accession>
<sequence>MSRKDEVEKYFDLGFGLDTTPRKKEDAKYLKIGMLSDLRYIYRYRGVDEIKRLTSCSKEQPIEMRLSHPSDLNDPYDTWIPFVYLKNTDTKREVTKYYYEFACKNGYLDSKKSMECWEKFQQSLEISDFDEWFDKISEILLEYWKAPITKEEVKKKQIQKIRDEHQKSWRKEQENFGIASFSERCDSLLMWAHYADSHKGVCFAYDVVDLFLIRDPKDILEWIHPVRYVPDTSEIRGEWEEIAAGNELTDAQKEDIFKKTLLTKSLDWESENEWRFAFRFPDTKYQYLPWFPCYIYLGVNIAAENEEAIRKVAEERNIPVKKMQLSDDEYKVIVGD</sequence>
<dbReference type="EMBL" id="VSSQ01000228">
    <property type="protein sequence ID" value="MPL86823.1"/>
    <property type="molecule type" value="Genomic_DNA"/>
</dbReference>